<dbReference type="PROSITE" id="PS51257">
    <property type="entry name" value="PROKAR_LIPOPROTEIN"/>
    <property type="match status" value="1"/>
</dbReference>
<evidence type="ECO:0000313" key="4">
    <source>
        <dbReference type="Proteomes" id="UP000323708"/>
    </source>
</evidence>
<dbReference type="PANTHER" id="PTHR21248:SF12">
    <property type="entry name" value="CARDIOLIPIN SYNTHASE C"/>
    <property type="match status" value="1"/>
</dbReference>
<dbReference type="RefSeq" id="WP_149609536.1">
    <property type="nucleotide sequence ID" value="NZ_VTUX01000001.1"/>
</dbReference>
<name>A0A5B0X6C3_9GAMM</name>
<dbReference type="SUPFAM" id="SSF56024">
    <property type="entry name" value="Phospholipase D/nuclease"/>
    <property type="match status" value="2"/>
</dbReference>
<sequence>MKLKLNNAWRGCALLATLFLAACAATPPQPPCNPDRQNLPDCPPQGALQDPVVDQRYQRRSIADASALQIDPIKLGMEADVPVKDALGKVIGSSYEESIASLAAKMWLVDNARFSVDAVYYIFTRDLVGYAFLGALCEAVERGVDVRVMVDSLGSNHPTHSELKALRHCATDGGFAVNSAGQLTTRKARVQAAVFGALTQPGSNYNRRSHDKLLVVDGSLPEYAWVMTGGRNISLAYYGLNKDGSRDPNAYKDLELLLRPAPGVLPEESVGRVSENYVSILLANPGNKVLSSGMAYAGQRKKMQESLAALRAMPDFQRAYDAMPVYLQENIHPVRTRIAHELGNIVSDDVVGSYDENLAKNPNSIVYIARKLEQLDPDNRTIRIVSPYLFLPRYERDDGSVFHDSADNIQRWLDEHPDNRLEIVTNSVLTSDNFFTQSIIDMDTAPSLLLDEASVKQWRKKLADSELNPELVASDHWQRMINNPRIQIYQTGRLDADLLGGDVAYGKLHAKFFLTDAWAFVGTTNLDYRSLLFNNEMGFYVVGEPLREELVEEFEALKSQSYRWGTPEWLQMRAAVREKGGMKGVTSKRQRSLFKNLRQTGLHWQF</sequence>
<dbReference type="InterPro" id="IPR025202">
    <property type="entry name" value="PLD-like_dom"/>
</dbReference>
<feature type="domain" description="PLD phosphodiesterase" evidence="2">
    <location>
        <begin position="205"/>
        <end position="237"/>
    </location>
</feature>
<dbReference type="GO" id="GO:0032049">
    <property type="term" value="P:cardiolipin biosynthetic process"/>
    <property type="evidence" value="ECO:0007669"/>
    <property type="project" value="UniProtKB-ARBA"/>
</dbReference>
<feature type="chain" id="PRO_5023064429" evidence="1">
    <location>
        <begin position="25"/>
        <end position="606"/>
    </location>
</feature>
<gene>
    <name evidence="3" type="ORF">F0M18_01070</name>
</gene>
<dbReference type="PANTHER" id="PTHR21248">
    <property type="entry name" value="CARDIOLIPIN SYNTHASE"/>
    <property type="match status" value="1"/>
</dbReference>
<dbReference type="Pfam" id="PF13091">
    <property type="entry name" value="PLDc_2"/>
    <property type="match status" value="2"/>
</dbReference>
<dbReference type="InterPro" id="IPR001736">
    <property type="entry name" value="PLipase_D/transphosphatidylase"/>
</dbReference>
<comment type="caution">
    <text evidence="3">The sequence shown here is derived from an EMBL/GenBank/DDBJ whole genome shotgun (WGS) entry which is preliminary data.</text>
</comment>
<keyword evidence="1" id="KW-0732">Signal</keyword>
<dbReference type="Proteomes" id="UP000323708">
    <property type="component" value="Unassembled WGS sequence"/>
</dbReference>
<dbReference type="Gene3D" id="3.30.870.10">
    <property type="entry name" value="Endonuclease Chain A"/>
    <property type="match status" value="2"/>
</dbReference>
<dbReference type="AlphaFoldDB" id="A0A5B0X6C3"/>
<evidence type="ECO:0000259" key="2">
    <source>
        <dbReference type="PROSITE" id="PS50035"/>
    </source>
</evidence>
<dbReference type="PROSITE" id="PS50035">
    <property type="entry name" value="PLD"/>
    <property type="match status" value="2"/>
</dbReference>
<protein>
    <submittedName>
        <fullName evidence="3">Phospholipase</fullName>
    </submittedName>
</protein>
<keyword evidence="4" id="KW-1185">Reference proteome</keyword>
<proteinExistence type="predicted"/>
<dbReference type="EMBL" id="VTUX01000001">
    <property type="protein sequence ID" value="KAA1194067.1"/>
    <property type="molecule type" value="Genomic_DNA"/>
</dbReference>
<evidence type="ECO:0000313" key="3">
    <source>
        <dbReference type="EMBL" id="KAA1194067.1"/>
    </source>
</evidence>
<accession>A0A5B0X6C3</accession>
<feature type="domain" description="PLD phosphodiesterase" evidence="2">
    <location>
        <begin position="504"/>
        <end position="530"/>
    </location>
</feature>
<dbReference type="GO" id="GO:0030572">
    <property type="term" value="F:phosphatidyltransferase activity"/>
    <property type="evidence" value="ECO:0007669"/>
    <property type="project" value="UniProtKB-ARBA"/>
</dbReference>
<feature type="signal peptide" evidence="1">
    <location>
        <begin position="1"/>
        <end position="24"/>
    </location>
</feature>
<organism evidence="3 4">
    <name type="scientific">Pseudohalioglobus sediminis</name>
    <dbReference type="NCBI Taxonomy" id="2606449"/>
    <lineage>
        <taxon>Bacteria</taxon>
        <taxon>Pseudomonadati</taxon>
        <taxon>Pseudomonadota</taxon>
        <taxon>Gammaproteobacteria</taxon>
        <taxon>Cellvibrionales</taxon>
        <taxon>Halieaceae</taxon>
        <taxon>Pseudohalioglobus</taxon>
    </lineage>
</organism>
<reference evidence="3 4" key="1">
    <citation type="submission" date="2019-09" db="EMBL/GenBank/DDBJ databases">
        <authorList>
            <person name="Chen X.-Y."/>
        </authorList>
    </citation>
    <scope>NUCLEOTIDE SEQUENCE [LARGE SCALE GENOMIC DNA]</scope>
    <source>
        <strain evidence="3 4">NY5</strain>
    </source>
</reference>
<evidence type="ECO:0000256" key="1">
    <source>
        <dbReference type="SAM" id="SignalP"/>
    </source>
</evidence>
<dbReference type="SMART" id="SM00155">
    <property type="entry name" value="PLDc"/>
    <property type="match status" value="2"/>
</dbReference>